<reference evidence="9 12" key="3">
    <citation type="journal article" date="2017" name="Int. J. Syst. Evol. Microbiol.">
        <title>Adaptation of Surface-Associated Bacteria to the Open Ocean: A Genomically Distinct Subpopulation of Phaeobacter gallaeciensis Colonizes Pacific Mesozooplankton.</title>
        <authorList>
            <person name="Freese H.M."/>
            <person name="Methner A."/>
            <person name="Overmann J."/>
        </authorList>
    </citation>
    <scope>NUCLEOTIDE SEQUENCE [LARGE SCALE GENOMIC DNA]</scope>
    <source>
        <strain evidence="9 12">P66</strain>
    </source>
</reference>
<dbReference type="InterPro" id="IPR052017">
    <property type="entry name" value="TSUP"/>
</dbReference>
<keyword evidence="3" id="KW-0813">Transport</keyword>
<accession>A0A2I7GQ92</accession>
<comment type="subcellular location">
    <subcellularLocation>
        <location evidence="1 8">Cell membrane</location>
        <topology evidence="1 8">Multi-pass membrane protein</topology>
    </subcellularLocation>
</comment>
<dbReference type="EMBL" id="CP010705">
    <property type="protein sequence ID" value="AUQ92967.1"/>
    <property type="molecule type" value="Genomic_DNA"/>
</dbReference>
<feature type="transmembrane region" description="Helical" evidence="8">
    <location>
        <begin position="243"/>
        <end position="260"/>
    </location>
</feature>
<feature type="transmembrane region" description="Helical" evidence="8">
    <location>
        <begin position="114"/>
        <end position="136"/>
    </location>
</feature>
<keyword evidence="7 8" id="KW-0472">Membrane</keyword>
<feature type="transmembrane region" description="Helical" evidence="8">
    <location>
        <begin position="44"/>
        <end position="68"/>
    </location>
</feature>
<feature type="transmembrane region" description="Helical" evidence="8">
    <location>
        <begin position="88"/>
        <end position="107"/>
    </location>
</feature>
<dbReference type="RefSeq" id="WP_102855891.1">
    <property type="nucleotide sequence ID" value="NZ_CP010610.1"/>
</dbReference>
<evidence type="ECO:0000256" key="5">
    <source>
        <dbReference type="ARBA" id="ARBA00022692"/>
    </source>
</evidence>
<reference evidence="10 11" key="1">
    <citation type="journal article" date="2017" name="Front. Microbiol.">
        <title>Phaeobacter piscinae sp. nov., a species of the Roseobacter group and potential aquaculture probiont.</title>
        <authorList>
            <person name="Sonnenschein E.C."/>
            <person name="Phippen C.B.W."/>
            <person name="Nielsen K.F."/>
            <person name="Mateiu R.V."/>
            <person name="Melchiorsen J."/>
            <person name="Gram L."/>
            <person name="Overmann J."/>
            <person name="Freese H.M."/>
        </authorList>
    </citation>
    <scope>NUCLEOTIDE SEQUENCE [LARGE SCALE GENOMIC DNA]</scope>
    <source>
        <strain evidence="10 11">P88</strain>
    </source>
</reference>
<dbReference type="Proteomes" id="UP000236447">
    <property type="component" value="Chromosome"/>
</dbReference>
<comment type="similarity">
    <text evidence="2 8">Belongs to the 4-toluene sulfonate uptake permease (TSUP) (TC 2.A.102) family.</text>
</comment>
<dbReference type="Proteomes" id="UP000236536">
    <property type="component" value="Chromosome"/>
</dbReference>
<dbReference type="PANTHER" id="PTHR30269:SF32">
    <property type="entry name" value="MEMBRANE TRANSPORTER PROTEIN-RELATED"/>
    <property type="match status" value="1"/>
</dbReference>
<proteinExistence type="inferred from homology"/>
<keyword evidence="12" id="KW-1185">Reference proteome</keyword>
<evidence type="ECO:0000256" key="4">
    <source>
        <dbReference type="ARBA" id="ARBA00022475"/>
    </source>
</evidence>
<evidence type="ECO:0000313" key="11">
    <source>
        <dbReference type="Proteomes" id="UP000236447"/>
    </source>
</evidence>
<name>A0A2I7GQ92_9RHOB</name>
<protein>
    <recommendedName>
        <fullName evidence="8">Probable membrane transporter protein</fullName>
    </recommendedName>
</protein>
<evidence type="ECO:0000256" key="1">
    <source>
        <dbReference type="ARBA" id="ARBA00004651"/>
    </source>
</evidence>
<gene>
    <name evidence="9" type="ORF">PhaeoP66_00138</name>
    <name evidence="10" type="ORF">PhaeoP88_03230</name>
</gene>
<sequence length="262" mass="27814">MSDNSIVMLFLPAELISVHLLAAFAIAALAGAVKGMVGFAMPMILVSGLSLFLPPDIALAGLILPTLVTNGMQALRQGGQAAWQSMKRFRIFLLIGLVFLLASAQLVRVLPQDIMLILIGAPITLFAVLQLFGIAIPISRATPRVEAIVAAFAGFIGGFSGIWGPPTVAYLTALGTEKREQMRVQGVIYGLGAVALLVAHIGSGVMRADTAPFSLLLIPPAIFGMWIGGRLQDRINQVTFRRATLVVLLVAGANLLRRGLMY</sequence>
<dbReference type="Pfam" id="PF01925">
    <property type="entry name" value="TauE"/>
    <property type="match status" value="1"/>
</dbReference>
<feature type="transmembrane region" description="Helical" evidence="8">
    <location>
        <begin position="211"/>
        <end position="231"/>
    </location>
</feature>
<evidence type="ECO:0000256" key="6">
    <source>
        <dbReference type="ARBA" id="ARBA00022989"/>
    </source>
</evidence>
<keyword evidence="5 8" id="KW-0812">Transmembrane</keyword>
<evidence type="ECO:0000256" key="8">
    <source>
        <dbReference type="RuleBase" id="RU363041"/>
    </source>
</evidence>
<dbReference type="GO" id="GO:0005886">
    <property type="term" value="C:plasma membrane"/>
    <property type="evidence" value="ECO:0007669"/>
    <property type="project" value="UniProtKB-SubCell"/>
</dbReference>
<evidence type="ECO:0000256" key="2">
    <source>
        <dbReference type="ARBA" id="ARBA00009142"/>
    </source>
</evidence>
<evidence type="ECO:0000313" key="12">
    <source>
        <dbReference type="Proteomes" id="UP000236536"/>
    </source>
</evidence>
<organism evidence="10 11">
    <name type="scientific">Phaeobacter inhibens</name>
    <dbReference type="NCBI Taxonomy" id="221822"/>
    <lineage>
        <taxon>Bacteria</taxon>
        <taxon>Pseudomonadati</taxon>
        <taxon>Pseudomonadota</taxon>
        <taxon>Alphaproteobacteria</taxon>
        <taxon>Rhodobacterales</taxon>
        <taxon>Roseobacteraceae</taxon>
        <taxon>Phaeobacter</taxon>
    </lineage>
</organism>
<evidence type="ECO:0000256" key="3">
    <source>
        <dbReference type="ARBA" id="ARBA00022448"/>
    </source>
</evidence>
<keyword evidence="6 8" id="KW-1133">Transmembrane helix</keyword>
<feature type="transmembrane region" description="Helical" evidence="8">
    <location>
        <begin position="186"/>
        <end position="205"/>
    </location>
</feature>
<keyword evidence="4 8" id="KW-1003">Cell membrane</keyword>
<evidence type="ECO:0000313" key="10">
    <source>
        <dbReference type="EMBL" id="AUR00560.1"/>
    </source>
</evidence>
<feature type="transmembrane region" description="Helical" evidence="8">
    <location>
        <begin position="6"/>
        <end position="32"/>
    </location>
</feature>
<dbReference type="InterPro" id="IPR002781">
    <property type="entry name" value="TM_pro_TauE-like"/>
</dbReference>
<evidence type="ECO:0000256" key="7">
    <source>
        <dbReference type="ARBA" id="ARBA00023136"/>
    </source>
</evidence>
<dbReference type="AlphaFoldDB" id="A0A2I7GQ92"/>
<dbReference type="PANTHER" id="PTHR30269">
    <property type="entry name" value="TRANSMEMBRANE PROTEIN YFCA"/>
    <property type="match status" value="1"/>
</dbReference>
<dbReference type="EMBL" id="CP010725">
    <property type="protein sequence ID" value="AUR00560.1"/>
    <property type="molecule type" value="Genomic_DNA"/>
</dbReference>
<reference evidence="11 12" key="2">
    <citation type="journal article" date="2017" name="Genome Biol. Evol.">
        <title>Trajectories and Drivers of Genome Evolution in Surface-Associated Marine Phaeobacter.</title>
        <authorList>
            <person name="Freese H.M."/>
            <person name="Sikorski J."/>
            <person name="Bunk B."/>
            <person name="Scheuner C."/>
            <person name="Meier-Kolthoff J.P."/>
            <person name="Sproer C."/>
            <person name="Gram L."/>
            <person name="Overmann J."/>
        </authorList>
    </citation>
    <scope>NUCLEOTIDE SEQUENCE [LARGE SCALE GENOMIC DNA]</scope>
    <source>
        <strain evidence="9 12">P66</strain>
        <strain evidence="10 11">P88</strain>
    </source>
</reference>
<evidence type="ECO:0000313" key="9">
    <source>
        <dbReference type="EMBL" id="AUQ92967.1"/>
    </source>
</evidence>
<feature type="transmembrane region" description="Helical" evidence="8">
    <location>
        <begin position="148"/>
        <end position="174"/>
    </location>
</feature>